<dbReference type="EMBL" id="CP071839">
    <property type="protein sequence ID" value="QTD95979.1"/>
    <property type="molecule type" value="Genomic_DNA"/>
</dbReference>
<accession>A0ABX7THN5</accession>
<organism evidence="2 3">
    <name type="scientific">Streptomyces cyanogenus</name>
    <dbReference type="NCBI Taxonomy" id="80860"/>
    <lineage>
        <taxon>Bacteria</taxon>
        <taxon>Bacillati</taxon>
        <taxon>Actinomycetota</taxon>
        <taxon>Actinomycetes</taxon>
        <taxon>Kitasatosporales</taxon>
        <taxon>Streptomycetaceae</taxon>
        <taxon>Streptomyces</taxon>
    </lineage>
</organism>
<protein>
    <submittedName>
        <fullName evidence="2">Uncharacterized protein</fullName>
    </submittedName>
</protein>
<evidence type="ECO:0000256" key="1">
    <source>
        <dbReference type="SAM" id="MobiDB-lite"/>
    </source>
</evidence>
<evidence type="ECO:0000313" key="3">
    <source>
        <dbReference type="Proteomes" id="UP000663908"/>
    </source>
</evidence>
<dbReference type="Proteomes" id="UP000663908">
    <property type="component" value="Chromosome"/>
</dbReference>
<reference evidence="2 3" key="1">
    <citation type="submission" date="2021-03" db="EMBL/GenBank/DDBJ databases">
        <title>Complete genome sequence of Streptomyces cyanogenus S136, producer of anticancer angucycline landomycin A.</title>
        <authorList>
            <person name="Hrab P."/>
            <person name="Ruckert C."/>
            <person name="Busche T."/>
            <person name="Ostash I."/>
            <person name="Kalinowski J."/>
            <person name="Fedorenko V."/>
            <person name="Yushchuk O."/>
            <person name="Ostash B."/>
        </authorList>
    </citation>
    <scope>NUCLEOTIDE SEQUENCE [LARGE SCALE GENOMIC DNA]</scope>
    <source>
        <strain evidence="2 3">S136</strain>
    </source>
</reference>
<sequence length="60" mass="6614">MEQMLTFMTVCKVRPAQQCPHIDSCHRITDDLPHAPTTARKAHAPLRPFSGGVTGPDTSR</sequence>
<evidence type="ECO:0000313" key="2">
    <source>
        <dbReference type="EMBL" id="QTD95979.1"/>
    </source>
</evidence>
<gene>
    <name evidence="2" type="ORF">S1361_01410</name>
</gene>
<name>A0ABX7THN5_STRCY</name>
<keyword evidence="3" id="KW-1185">Reference proteome</keyword>
<proteinExistence type="predicted"/>
<feature type="region of interest" description="Disordered" evidence="1">
    <location>
        <begin position="33"/>
        <end position="60"/>
    </location>
</feature>